<evidence type="ECO:0000256" key="4">
    <source>
        <dbReference type="ARBA" id="ARBA00023239"/>
    </source>
</evidence>
<dbReference type="Proteomes" id="UP000239504">
    <property type="component" value="Unassembled WGS sequence"/>
</dbReference>
<keyword evidence="4" id="KW-0456">Lyase</keyword>
<dbReference type="SUPFAM" id="SSF51316">
    <property type="entry name" value="Mss4-like"/>
    <property type="match status" value="1"/>
</dbReference>
<evidence type="ECO:0000313" key="7">
    <source>
        <dbReference type="Proteomes" id="UP000239504"/>
    </source>
</evidence>
<dbReference type="PANTHER" id="PTHR33337:SF40">
    <property type="entry name" value="CENP-V_GFA DOMAIN-CONTAINING PROTEIN-RELATED"/>
    <property type="match status" value="1"/>
</dbReference>
<proteinExistence type="inferred from homology"/>
<dbReference type="EMBL" id="PJCH01000001">
    <property type="protein sequence ID" value="PQA89485.1"/>
    <property type="molecule type" value="Genomic_DNA"/>
</dbReference>
<dbReference type="GO" id="GO:0016846">
    <property type="term" value="F:carbon-sulfur lyase activity"/>
    <property type="evidence" value="ECO:0007669"/>
    <property type="project" value="InterPro"/>
</dbReference>
<dbReference type="RefSeq" id="WP_104828187.1">
    <property type="nucleotide sequence ID" value="NZ_PJCH01000001.1"/>
</dbReference>
<dbReference type="AlphaFoldDB" id="A0A2S7KAF8"/>
<accession>A0A2S7KAF8</accession>
<feature type="domain" description="CENP-V/GFA" evidence="5">
    <location>
        <begin position="4"/>
        <end position="121"/>
    </location>
</feature>
<dbReference type="InterPro" id="IPR006913">
    <property type="entry name" value="CENP-V/GFA"/>
</dbReference>
<evidence type="ECO:0000256" key="3">
    <source>
        <dbReference type="ARBA" id="ARBA00022833"/>
    </source>
</evidence>
<sequence>MTARTGRCLCGAVKFKATPKIESDGVHVDACHCGMCRRQVGGPMMAVNLEGAPEIEDDSHVGVHHSSDWAERVFCKTCGSNLFYRLRDGSLHTVNAGALDDLSDAKFAVEIFIDEKPDYYDFAQPTRKLTGEEVFKMFAEAQGK</sequence>
<keyword evidence="7" id="KW-1185">Reference proteome</keyword>
<keyword evidence="3" id="KW-0862">Zinc</keyword>
<dbReference type="PANTHER" id="PTHR33337">
    <property type="entry name" value="GFA DOMAIN-CONTAINING PROTEIN"/>
    <property type="match status" value="1"/>
</dbReference>
<evidence type="ECO:0000256" key="1">
    <source>
        <dbReference type="ARBA" id="ARBA00005495"/>
    </source>
</evidence>
<comment type="caution">
    <text evidence="6">The sequence shown here is derived from an EMBL/GenBank/DDBJ whole genome shotgun (WGS) entry which is preliminary data.</text>
</comment>
<comment type="similarity">
    <text evidence="1">Belongs to the Gfa family.</text>
</comment>
<name>A0A2S7KAF8_9PROT</name>
<evidence type="ECO:0000256" key="2">
    <source>
        <dbReference type="ARBA" id="ARBA00022723"/>
    </source>
</evidence>
<gene>
    <name evidence="6" type="ORF">CW354_01010</name>
</gene>
<evidence type="ECO:0000313" key="6">
    <source>
        <dbReference type="EMBL" id="PQA89485.1"/>
    </source>
</evidence>
<keyword evidence="2" id="KW-0479">Metal-binding</keyword>
<organism evidence="6 7">
    <name type="scientific">Hyphococcus luteus</name>
    <dbReference type="NCBI Taxonomy" id="2058213"/>
    <lineage>
        <taxon>Bacteria</taxon>
        <taxon>Pseudomonadati</taxon>
        <taxon>Pseudomonadota</taxon>
        <taxon>Alphaproteobacteria</taxon>
        <taxon>Parvularculales</taxon>
        <taxon>Parvularculaceae</taxon>
        <taxon>Hyphococcus</taxon>
    </lineage>
</organism>
<reference evidence="6 7" key="1">
    <citation type="submission" date="2017-12" db="EMBL/GenBank/DDBJ databases">
        <authorList>
            <person name="Hurst M.R.H."/>
        </authorList>
    </citation>
    <scope>NUCLEOTIDE SEQUENCE [LARGE SCALE GENOMIC DNA]</scope>
    <source>
        <strain evidence="6 7">SY-3-19</strain>
    </source>
</reference>
<dbReference type="InterPro" id="IPR011057">
    <property type="entry name" value="Mss4-like_sf"/>
</dbReference>
<dbReference type="Gene3D" id="3.90.1590.10">
    <property type="entry name" value="glutathione-dependent formaldehyde- activating enzyme (gfa)"/>
    <property type="match status" value="1"/>
</dbReference>
<protein>
    <submittedName>
        <fullName evidence="6">Aldehyde-activating protein</fullName>
    </submittedName>
</protein>
<dbReference type="OrthoDB" id="7186766at2"/>
<dbReference type="Pfam" id="PF04828">
    <property type="entry name" value="GFA"/>
    <property type="match status" value="1"/>
</dbReference>
<evidence type="ECO:0000259" key="5">
    <source>
        <dbReference type="PROSITE" id="PS51891"/>
    </source>
</evidence>
<dbReference type="PROSITE" id="PS51891">
    <property type="entry name" value="CENP_V_GFA"/>
    <property type="match status" value="1"/>
</dbReference>
<dbReference type="GO" id="GO:0046872">
    <property type="term" value="F:metal ion binding"/>
    <property type="evidence" value="ECO:0007669"/>
    <property type="project" value="UniProtKB-KW"/>
</dbReference>